<dbReference type="InterPro" id="IPR013216">
    <property type="entry name" value="Methyltransf_11"/>
</dbReference>
<proteinExistence type="predicted"/>
<dbReference type="PANTHER" id="PTHR45180">
    <property type="entry name" value="OS01G0307686 PROTEIN"/>
    <property type="match status" value="1"/>
</dbReference>
<dbReference type="eggNOG" id="KOG3010">
    <property type="taxonomic scope" value="Eukaryota"/>
</dbReference>
<protein>
    <recommendedName>
        <fullName evidence="1">Methyltransferase type 11 domain-containing protein</fullName>
    </recommendedName>
</protein>
<evidence type="ECO:0000259" key="1">
    <source>
        <dbReference type="Pfam" id="PF08241"/>
    </source>
</evidence>
<dbReference type="GO" id="GO:0008757">
    <property type="term" value="F:S-adenosylmethionine-dependent methyltransferase activity"/>
    <property type="evidence" value="ECO:0007669"/>
    <property type="project" value="InterPro"/>
</dbReference>
<dbReference type="Pfam" id="PF08241">
    <property type="entry name" value="Methyltransf_11"/>
    <property type="match status" value="1"/>
</dbReference>
<dbReference type="PANTHER" id="PTHR45180:SF1">
    <property type="entry name" value="OS01G0307686 PROTEIN"/>
    <property type="match status" value="1"/>
</dbReference>
<dbReference type="Gramene" id="KCW47881">
    <property type="protein sequence ID" value="KCW47881"/>
    <property type="gene ID" value="EUGRSUZ_K01627"/>
</dbReference>
<dbReference type="InParanoid" id="A0A059A2G1"/>
<dbReference type="CDD" id="cd02440">
    <property type="entry name" value="AdoMet_MTases"/>
    <property type="match status" value="1"/>
</dbReference>
<dbReference type="Gene3D" id="3.40.50.150">
    <property type="entry name" value="Vaccinia Virus protein VP39"/>
    <property type="match status" value="1"/>
</dbReference>
<gene>
    <name evidence="2" type="ORF">EUGRSUZ_K01627</name>
</gene>
<organism evidence="2">
    <name type="scientific">Eucalyptus grandis</name>
    <name type="common">Flooded gum</name>
    <dbReference type="NCBI Taxonomy" id="71139"/>
    <lineage>
        <taxon>Eukaryota</taxon>
        <taxon>Viridiplantae</taxon>
        <taxon>Streptophyta</taxon>
        <taxon>Embryophyta</taxon>
        <taxon>Tracheophyta</taxon>
        <taxon>Spermatophyta</taxon>
        <taxon>Magnoliopsida</taxon>
        <taxon>eudicotyledons</taxon>
        <taxon>Gunneridae</taxon>
        <taxon>Pentapetalae</taxon>
        <taxon>rosids</taxon>
        <taxon>malvids</taxon>
        <taxon>Myrtales</taxon>
        <taxon>Myrtaceae</taxon>
        <taxon>Myrtoideae</taxon>
        <taxon>Eucalypteae</taxon>
        <taxon>Eucalyptus</taxon>
    </lineage>
</organism>
<dbReference type="EMBL" id="KK198763">
    <property type="protein sequence ID" value="KCW47881.1"/>
    <property type="molecule type" value="Genomic_DNA"/>
</dbReference>
<dbReference type="STRING" id="71139.A0A059A2G1"/>
<dbReference type="InterPro" id="IPR029063">
    <property type="entry name" value="SAM-dependent_MTases_sf"/>
</dbReference>
<evidence type="ECO:0000313" key="2">
    <source>
        <dbReference type="EMBL" id="KCW47881.1"/>
    </source>
</evidence>
<feature type="domain" description="Methyltransferase type 11" evidence="1">
    <location>
        <begin position="39"/>
        <end position="133"/>
    </location>
</feature>
<dbReference type="FunCoup" id="A0A059A2G1">
    <property type="interactions" value="166"/>
</dbReference>
<reference evidence="2" key="1">
    <citation type="submission" date="2013-07" db="EMBL/GenBank/DDBJ databases">
        <title>The genome of Eucalyptus grandis.</title>
        <authorList>
            <person name="Schmutz J."/>
            <person name="Hayes R."/>
            <person name="Myburg A."/>
            <person name="Tuskan G."/>
            <person name="Grattapaglia D."/>
            <person name="Rokhsar D.S."/>
        </authorList>
    </citation>
    <scope>NUCLEOTIDE SEQUENCE</scope>
    <source>
        <tissue evidence="2">Leaf extractions</tissue>
    </source>
</reference>
<dbReference type="AlphaFoldDB" id="A0A059A2G1"/>
<dbReference type="OMA" id="STERCMN"/>
<sequence length="268" mass="30388">MAELFGKQARRYADGRPSYPPQLFQFIASKTPSRDLAWDVGTGSGQAARSLAEIYKNVVATDVSPEQLELAQRLPNIRYELTSPVVSRAELQQKVAAESTVDLVTIAMALHWFDRPNFYRQAKRLLKKPDGVIAAWGYTMPRVTGPVDSIYEEFYSMDSNPYWSPTHRVVIDEYRDMDFPFEPVEGMEDTGPVRFVAERAMGLDEFLTFVRSTSPYLKAKEEGVELLGRDVVERYRRAWNEEGGEAEKVVKFPVFLRIGKVGNASSTD</sequence>
<name>A0A059A2G1_EUCGR</name>
<accession>A0A059A2G1</accession>
<dbReference type="SUPFAM" id="SSF53335">
    <property type="entry name" value="S-adenosyl-L-methionine-dependent methyltransferases"/>
    <property type="match status" value="1"/>
</dbReference>